<dbReference type="RefSeq" id="XP_071914228.1">
    <property type="nucleotide sequence ID" value="XM_072058127.1"/>
</dbReference>
<dbReference type="PANTHER" id="PTHR34686">
    <property type="entry name" value="MATERNAL EFFECT EMBRYO ARREST PROTEIN"/>
    <property type="match status" value="1"/>
</dbReference>
<dbReference type="PANTHER" id="PTHR34686:SF1">
    <property type="entry name" value="MATERNAL EFFECT EMBRYO ARREST 59"/>
    <property type="match status" value="1"/>
</dbReference>
<evidence type="ECO:0000256" key="1">
    <source>
        <dbReference type="SAM" id="MobiDB-lite"/>
    </source>
</evidence>
<evidence type="ECO:0000313" key="2">
    <source>
        <dbReference type="Proteomes" id="UP001652660"/>
    </source>
</evidence>
<dbReference type="Proteomes" id="UP001652660">
    <property type="component" value="Chromosome 7c"/>
</dbReference>
<gene>
    <name evidence="3" type="primary">LOC140003709</name>
</gene>
<protein>
    <submittedName>
        <fullName evidence="3">Uncharacterized protein isoform X1</fullName>
    </submittedName>
</protein>
<evidence type="ECO:0000313" key="3">
    <source>
        <dbReference type="RefSeq" id="XP_071914228.1"/>
    </source>
</evidence>
<dbReference type="GeneID" id="140003709"/>
<keyword evidence="2" id="KW-1185">Reference proteome</keyword>
<sequence length="228" mass="25616">MTFVNSDGKRKPAPSKSSYSQFLILSLNSFQHQKEYQLGLSDFPFFTMVGQPTVTKPSRSDEVVDADQQQQITNQVRAHFESLAPNRPTKPNRSESDSTSTPPITSYVPDQHGFAVPELDKLRSLQSQSHATLFGTSPVVQEEFMETHYYEELDSVDKQHHKVQTGSGFIKVASEINGNDYDLRLENNHGGIREVVFKTNPATNEWIPSLDNHQVACKSSKPDRSESS</sequence>
<reference evidence="3" key="1">
    <citation type="submission" date="2025-08" db="UniProtKB">
        <authorList>
            <consortium name="RefSeq"/>
        </authorList>
    </citation>
    <scope>IDENTIFICATION</scope>
    <source>
        <tissue evidence="3">Leaves</tissue>
    </source>
</reference>
<organism evidence="2 3">
    <name type="scientific">Coffea arabica</name>
    <name type="common">Arabian coffee</name>
    <dbReference type="NCBI Taxonomy" id="13443"/>
    <lineage>
        <taxon>Eukaryota</taxon>
        <taxon>Viridiplantae</taxon>
        <taxon>Streptophyta</taxon>
        <taxon>Embryophyta</taxon>
        <taxon>Tracheophyta</taxon>
        <taxon>Spermatophyta</taxon>
        <taxon>Magnoliopsida</taxon>
        <taxon>eudicotyledons</taxon>
        <taxon>Gunneridae</taxon>
        <taxon>Pentapetalae</taxon>
        <taxon>asterids</taxon>
        <taxon>lamiids</taxon>
        <taxon>Gentianales</taxon>
        <taxon>Rubiaceae</taxon>
        <taxon>Ixoroideae</taxon>
        <taxon>Gardenieae complex</taxon>
        <taxon>Bertiereae - Coffeeae clade</taxon>
        <taxon>Coffeeae</taxon>
        <taxon>Coffea</taxon>
    </lineage>
</organism>
<proteinExistence type="predicted"/>
<name>A0ABM4V3X5_COFAR</name>
<feature type="region of interest" description="Disordered" evidence="1">
    <location>
        <begin position="79"/>
        <end position="110"/>
    </location>
</feature>
<accession>A0ABM4V3X5</accession>